<dbReference type="Gene3D" id="3.90.70.10">
    <property type="entry name" value="Cysteine proteinases"/>
    <property type="match status" value="1"/>
</dbReference>
<feature type="signal peptide" evidence="7">
    <location>
        <begin position="1"/>
        <end position="16"/>
    </location>
</feature>
<evidence type="ECO:0000313" key="10">
    <source>
        <dbReference type="EMBL" id="KAL3274150.1"/>
    </source>
</evidence>
<dbReference type="InterPro" id="IPR039417">
    <property type="entry name" value="Peptidase_C1A_papain-like"/>
</dbReference>
<gene>
    <name evidence="10" type="ORF">HHI36_015564</name>
</gene>
<dbReference type="InterPro" id="IPR025661">
    <property type="entry name" value="Pept_asp_AS"/>
</dbReference>
<feature type="chain" id="PRO_5044780724" description="Cathepsin L" evidence="7">
    <location>
        <begin position="17"/>
        <end position="321"/>
    </location>
</feature>
<dbReference type="InterPro" id="IPR025660">
    <property type="entry name" value="Pept_his_AS"/>
</dbReference>
<dbReference type="InterPro" id="IPR013128">
    <property type="entry name" value="Peptidase_C1A"/>
</dbReference>
<dbReference type="PRINTS" id="PR00705">
    <property type="entry name" value="PAPAIN"/>
</dbReference>
<keyword evidence="2" id="KW-0645">Protease</keyword>
<keyword evidence="7" id="KW-0732">Signal</keyword>
<evidence type="ECO:0000256" key="2">
    <source>
        <dbReference type="ARBA" id="ARBA00022670"/>
    </source>
</evidence>
<feature type="domain" description="Peptidase C1A papain C-terminal" evidence="8">
    <location>
        <begin position="110"/>
        <end position="320"/>
    </location>
</feature>
<keyword evidence="5" id="KW-0865">Zymogen</keyword>
<dbReference type="PROSITE" id="PS00639">
    <property type="entry name" value="THIOL_PROTEASE_HIS"/>
    <property type="match status" value="1"/>
</dbReference>
<dbReference type="InterPro" id="IPR038765">
    <property type="entry name" value="Papain-like_cys_pep_sf"/>
</dbReference>
<evidence type="ECO:0000256" key="5">
    <source>
        <dbReference type="ARBA" id="ARBA00023145"/>
    </source>
</evidence>
<dbReference type="Pfam" id="PF00112">
    <property type="entry name" value="Peptidase_C1"/>
    <property type="match status" value="1"/>
</dbReference>
<dbReference type="Proteomes" id="UP001516400">
    <property type="component" value="Unassembled WGS sequence"/>
</dbReference>
<evidence type="ECO:0000256" key="1">
    <source>
        <dbReference type="ARBA" id="ARBA00008455"/>
    </source>
</evidence>
<evidence type="ECO:0000256" key="4">
    <source>
        <dbReference type="ARBA" id="ARBA00022807"/>
    </source>
</evidence>
<dbReference type="CDD" id="cd02248">
    <property type="entry name" value="Peptidase_C1A"/>
    <property type="match status" value="1"/>
</dbReference>
<keyword evidence="6" id="KW-1015">Disulfide bond</keyword>
<evidence type="ECO:0000259" key="8">
    <source>
        <dbReference type="SMART" id="SM00645"/>
    </source>
</evidence>
<proteinExistence type="inferred from homology"/>
<dbReference type="InterPro" id="IPR000169">
    <property type="entry name" value="Pept_cys_AS"/>
</dbReference>
<dbReference type="FunFam" id="3.90.70.10:FF:000006">
    <property type="entry name" value="Cathepsin S"/>
    <property type="match status" value="1"/>
</dbReference>
<feature type="domain" description="Cathepsin propeptide inhibitor" evidence="9">
    <location>
        <begin position="22"/>
        <end position="82"/>
    </location>
</feature>
<accession>A0ABD2N630</accession>
<keyword evidence="11" id="KW-1185">Reference proteome</keyword>
<dbReference type="SMART" id="SM00645">
    <property type="entry name" value="Pept_C1"/>
    <property type="match status" value="1"/>
</dbReference>
<evidence type="ECO:0000256" key="3">
    <source>
        <dbReference type="ARBA" id="ARBA00022801"/>
    </source>
</evidence>
<comment type="similarity">
    <text evidence="1">Belongs to the peptidase C1 family.</text>
</comment>
<evidence type="ECO:0000256" key="6">
    <source>
        <dbReference type="ARBA" id="ARBA00023157"/>
    </source>
</evidence>
<dbReference type="Pfam" id="PF08246">
    <property type="entry name" value="Inhibitor_I29"/>
    <property type="match status" value="1"/>
</dbReference>
<dbReference type="PROSITE" id="PS00139">
    <property type="entry name" value="THIOL_PROTEASE_CYS"/>
    <property type="match status" value="1"/>
</dbReference>
<evidence type="ECO:0000256" key="7">
    <source>
        <dbReference type="SAM" id="SignalP"/>
    </source>
</evidence>
<dbReference type="EMBL" id="JABFTP020000062">
    <property type="protein sequence ID" value="KAL3274150.1"/>
    <property type="molecule type" value="Genomic_DNA"/>
</dbReference>
<reference evidence="10 11" key="1">
    <citation type="journal article" date="2021" name="BMC Biol.">
        <title>Horizontally acquired antibacterial genes associated with adaptive radiation of ladybird beetles.</title>
        <authorList>
            <person name="Li H.S."/>
            <person name="Tang X.F."/>
            <person name="Huang Y.H."/>
            <person name="Xu Z.Y."/>
            <person name="Chen M.L."/>
            <person name="Du X.Y."/>
            <person name="Qiu B.Y."/>
            <person name="Chen P.T."/>
            <person name="Zhang W."/>
            <person name="Slipinski A."/>
            <person name="Escalona H.E."/>
            <person name="Waterhouse R.M."/>
            <person name="Zwick A."/>
            <person name="Pang H."/>
        </authorList>
    </citation>
    <scope>NUCLEOTIDE SEQUENCE [LARGE SCALE GENOMIC DNA]</scope>
    <source>
        <strain evidence="10">SYSU2018</strain>
    </source>
</reference>
<evidence type="ECO:0000313" key="11">
    <source>
        <dbReference type="Proteomes" id="UP001516400"/>
    </source>
</evidence>
<sequence length="321" mass="35930">MKFALVLLAVIIGCQAIGNDEWTKFQEKFSKTYKSPLEMRTRMAIFNENLKKVQAHNALYDQGLVSWKMGINQFSDWTDAEFDEYTNKFELRKEDVSTIGIFKASPVSDAPDSIDWREHNAVTEVKNQGACGSCWSFSSTGALEGLAAVSYDRLISFSEQNLIDCAVSGNYTNNGCNGGLMSYAFNYVQDKGIETEDEYPYEAVQGVCRQTRIVFQIGGQTRVDENEEAIRQAVATRPVSIGIDATNNLQRYESGIFTDDTCTSTINHGVLVVGYGSENGQDFWIIKNSWGAEWGEAGYFRFLRNAEKNCGITTYALYPTL</sequence>
<dbReference type="InterPro" id="IPR000668">
    <property type="entry name" value="Peptidase_C1A_C"/>
</dbReference>
<dbReference type="GO" id="GO:0006508">
    <property type="term" value="P:proteolysis"/>
    <property type="evidence" value="ECO:0007669"/>
    <property type="project" value="UniProtKB-KW"/>
</dbReference>
<organism evidence="10 11">
    <name type="scientific">Cryptolaemus montrouzieri</name>
    <dbReference type="NCBI Taxonomy" id="559131"/>
    <lineage>
        <taxon>Eukaryota</taxon>
        <taxon>Metazoa</taxon>
        <taxon>Ecdysozoa</taxon>
        <taxon>Arthropoda</taxon>
        <taxon>Hexapoda</taxon>
        <taxon>Insecta</taxon>
        <taxon>Pterygota</taxon>
        <taxon>Neoptera</taxon>
        <taxon>Endopterygota</taxon>
        <taxon>Coleoptera</taxon>
        <taxon>Polyphaga</taxon>
        <taxon>Cucujiformia</taxon>
        <taxon>Coccinelloidea</taxon>
        <taxon>Coccinellidae</taxon>
        <taxon>Scymninae</taxon>
        <taxon>Scymnini</taxon>
        <taxon>Cryptolaemus</taxon>
    </lineage>
</organism>
<keyword evidence="4" id="KW-0788">Thiol protease</keyword>
<dbReference type="SUPFAM" id="SSF54001">
    <property type="entry name" value="Cysteine proteinases"/>
    <property type="match status" value="1"/>
</dbReference>
<dbReference type="InterPro" id="IPR013201">
    <property type="entry name" value="Prot_inhib_I29"/>
</dbReference>
<dbReference type="GO" id="GO:0008234">
    <property type="term" value="F:cysteine-type peptidase activity"/>
    <property type="evidence" value="ECO:0007669"/>
    <property type="project" value="UniProtKB-KW"/>
</dbReference>
<dbReference type="AlphaFoldDB" id="A0ABD2N630"/>
<name>A0ABD2N630_9CUCU</name>
<evidence type="ECO:0000259" key="9">
    <source>
        <dbReference type="SMART" id="SM00848"/>
    </source>
</evidence>
<protein>
    <recommendedName>
        <fullName evidence="12">Cathepsin L</fullName>
    </recommendedName>
</protein>
<comment type="caution">
    <text evidence="10">The sequence shown here is derived from an EMBL/GenBank/DDBJ whole genome shotgun (WGS) entry which is preliminary data.</text>
</comment>
<dbReference type="PROSITE" id="PS00640">
    <property type="entry name" value="THIOL_PROTEASE_ASN"/>
    <property type="match status" value="1"/>
</dbReference>
<keyword evidence="3" id="KW-0378">Hydrolase</keyword>
<dbReference type="PANTHER" id="PTHR12411">
    <property type="entry name" value="CYSTEINE PROTEASE FAMILY C1-RELATED"/>
    <property type="match status" value="1"/>
</dbReference>
<evidence type="ECO:0008006" key="12">
    <source>
        <dbReference type="Google" id="ProtNLM"/>
    </source>
</evidence>
<dbReference type="SMART" id="SM00848">
    <property type="entry name" value="Inhibitor_I29"/>
    <property type="match status" value="1"/>
</dbReference>